<dbReference type="InterPro" id="IPR036661">
    <property type="entry name" value="Luciferase-like_sf"/>
</dbReference>
<keyword evidence="1" id="KW-0285">Flavoprotein</keyword>
<evidence type="ECO:0000256" key="2">
    <source>
        <dbReference type="ARBA" id="ARBA00022643"/>
    </source>
</evidence>
<dbReference type="InterPro" id="IPR050172">
    <property type="entry name" value="SsuD_RutA_monooxygenase"/>
</dbReference>
<evidence type="ECO:0000256" key="1">
    <source>
        <dbReference type="ARBA" id="ARBA00022630"/>
    </source>
</evidence>
<dbReference type="KEGG" id="hakz:J0X25_03190"/>
<evidence type="ECO:0000256" key="4">
    <source>
        <dbReference type="ARBA" id="ARBA00023033"/>
    </source>
</evidence>
<name>A0A8A2VD53_9EURY</name>
<dbReference type="EMBL" id="CP071462">
    <property type="protein sequence ID" value="QSW99983.1"/>
    <property type="molecule type" value="Genomic_DNA"/>
</dbReference>
<dbReference type="SUPFAM" id="SSF51679">
    <property type="entry name" value="Bacterial luciferase-like"/>
    <property type="match status" value="1"/>
</dbReference>
<dbReference type="GO" id="GO:0046306">
    <property type="term" value="P:alkanesulfonate catabolic process"/>
    <property type="evidence" value="ECO:0007669"/>
    <property type="project" value="TreeGrafter"/>
</dbReference>
<feature type="domain" description="Luciferase-like" evidence="5">
    <location>
        <begin position="27"/>
        <end position="310"/>
    </location>
</feature>
<gene>
    <name evidence="6" type="ORF">J0X25_03190</name>
</gene>
<keyword evidence="3" id="KW-0560">Oxidoreductase</keyword>
<evidence type="ECO:0000313" key="6">
    <source>
        <dbReference type="EMBL" id="QSW99983.1"/>
    </source>
</evidence>
<evidence type="ECO:0000256" key="3">
    <source>
        <dbReference type="ARBA" id="ARBA00023002"/>
    </source>
</evidence>
<dbReference type="Pfam" id="PF00296">
    <property type="entry name" value="Bac_luciferase"/>
    <property type="match status" value="1"/>
</dbReference>
<evidence type="ECO:0000313" key="7">
    <source>
        <dbReference type="Proteomes" id="UP000663203"/>
    </source>
</evidence>
<keyword evidence="4" id="KW-0503">Monooxygenase</keyword>
<dbReference type="Proteomes" id="UP000663203">
    <property type="component" value="Chromosome"/>
</dbReference>
<dbReference type="PANTHER" id="PTHR42847">
    <property type="entry name" value="ALKANESULFONATE MONOOXYGENASE"/>
    <property type="match status" value="1"/>
</dbReference>
<proteinExistence type="predicted"/>
<dbReference type="RefSeq" id="WP_207289593.1">
    <property type="nucleotide sequence ID" value="NZ_CP071462.1"/>
</dbReference>
<dbReference type="GeneID" id="63186277"/>
<accession>A0A8A2VD53</accession>
<dbReference type="InterPro" id="IPR019921">
    <property type="entry name" value="Lucif-like_OxRdtase_Rv2161c"/>
</dbReference>
<dbReference type="AlphaFoldDB" id="A0A8A2VD53"/>
<dbReference type="PANTHER" id="PTHR42847:SF4">
    <property type="entry name" value="ALKANESULFONATE MONOOXYGENASE-RELATED"/>
    <property type="match status" value="1"/>
</dbReference>
<keyword evidence="7" id="KW-1185">Reference proteome</keyword>
<dbReference type="InterPro" id="IPR011251">
    <property type="entry name" value="Luciferase-like_dom"/>
</dbReference>
<protein>
    <submittedName>
        <fullName evidence="6">LLM class flavin-dependent oxidoreductase</fullName>
    </submittedName>
</protein>
<evidence type="ECO:0000259" key="5">
    <source>
        <dbReference type="Pfam" id="PF00296"/>
    </source>
</evidence>
<dbReference type="NCBIfam" id="TIGR03619">
    <property type="entry name" value="F420_Rv2161c"/>
    <property type="match status" value="1"/>
</dbReference>
<keyword evidence="2" id="KW-0288">FMN</keyword>
<organism evidence="6 7">
    <name type="scientific">Haloterrigena alkaliphila</name>
    <dbReference type="NCBI Taxonomy" id="2816475"/>
    <lineage>
        <taxon>Archaea</taxon>
        <taxon>Methanobacteriati</taxon>
        <taxon>Methanobacteriota</taxon>
        <taxon>Stenosarchaea group</taxon>
        <taxon>Halobacteria</taxon>
        <taxon>Halobacteriales</taxon>
        <taxon>Natrialbaceae</taxon>
        <taxon>Haloterrigena</taxon>
    </lineage>
</organism>
<sequence>MSAGDAGSGAKSGDATDLEVGIILPQYGTEIETVRETALEAERLGYGAVWLEDHFQSWIGDPRRGAHEPWTTLGALAEATDEIRLGTLVTSQDYRHPALLAKMAAQVDRLSDGRLELGLGGGWYADEYERFGYEFREPPAERLRRLAETVEILQGLWTNETYSHAGDHLEIDLEDAFCEPQPVQDPHPPIWIGGGGEAFTLRYTAELADGWNFGTLEPEGFADKLEILRDHCESAARYDEIRKSAELFVFVGETTAEAEENRERFRSEFLPDEPAEPREFFLSGYVETAPTGTPAEVRDRLAEYADVGIEEVMLVVPHAADDGDESLSLLADALLE</sequence>
<reference evidence="6 7" key="1">
    <citation type="submission" date="2021-03" db="EMBL/GenBank/DDBJ databases">
        <title>Haloterrigena longa sp. nov. and Haloterrigena limicola sp. nov., extremely halophilic archaea isolated from a salt lake.</title>
        <authorList>
            <person name="Henglin C."/>
        </authorList>
    </citation>
    <scope>NUCLEOTIDE SEQUENCE [LARGE SCALE GENOMIC DNA]</scope>
    <source>
        <strain evidence="6 7">KZCA68</strain>
    </source>
</reference>
<dbReference type="GO" id="GO:0008726">
    <property type="term" value="F:alkanesulfonate monooxygenase activity"/>
    <property type="evidence" value="ECO:0007669"/>
    <property type="project" value="TreeGrafter"/>
</dbReference>
<dbReference type="Gene3D" id="3.20.20.30">
    <property type="entry name" value="Luciferase-like domain"/>
    <property type="match status" value="1"/>
</dbReference>